<feature type="transmembrane region" description="Helical" evidence="1">
    <location>
        <begin position="122"/>
        <end position="148"/>
    </location>
</feature>
<feature type="transmembrane region" description="Helical" evidence="1">
    <location>
        <begin position="82"/>
        <end position="102"/>
    </location>
</feature>
<name>A0A9X2VXU2_9PSEU</name>
<organism evidence="2 3">
    <name type="scientific">Umezawaea endophytica</name>
    <dbReference type="NCBI Taxonomy" id="1654476"/>
    <lineage>
        <taxon>Bacteria</taxon>
        <taxon>Bacillati</taxon>
        <taxon>Actinomycetota</taxon>
        <taxon>Actinomycetes</taxon>
        <taxon>Pseudonocardiales</taxon>
        <taxon>Pseudonocardiaceae</taxon>
        <taxon>Umezawaea</taxon>
    </lineage>
</organism>
<feature type="transmembrane region" description="Helical" evidence="1">
    <location>
        <begin position="34"/>
        <end position="61"/>
    </location>
</feature>
<keyword evidence="1" id="KW-1133">Transmembrane helix</keyword>
<feature type="transmembrane region" description="Helical" evidence="1">
    <location>
        <begin position="235"/>
        <end position="255"/>
    </location>
</feature>
<keyword evidence="3" id="KW-1185">Reference proteome</keyword>
<keyword evidence="1" id="KW-0812">Transmembrane</keyword>
<dbReference type="RefSeq" id="WP_259630046.1">
    <property type="nucleotide sequence ID" value="NZ_JANYMP010000049.1"/>
</dbReference>
<gene>
    <name evidence="2" type="ORF">NZH93_47895</name>
</gene>
<feature type="transmembrane region" description="Helical" evidence="1">
    <location>
        <begin position="203"/>
        <end position="223"/>
    </location>
</feature>
<proteinExistence type="predicted"/>
<evidence type="ECO:0000313" key="2">
    <source>
        <dbReference type="EMBL" id="MCS7484601.1"/>
    </source>
</evidence>
<evidence type="ECO:0000256" key="1">
    <source>
        <dbReference type="SAM" id="Phobius"/>
    </source>
</evidence>
<dbReference type="AlphaFoldDB" id="A0A9X2VXU2"/>
<reference evidence="2" key="1">
    <citation type="submission" date="2022-08" db="EMBL/GenBank/DDBJ databases">
        <authorList>
            <person name="Tistechok S."/>
            <person name="Samborskyy M."/>
            <person name="Roman I."/>
        </authorList>
    </citation>
    <scope>NUCLEOTIDE SEQUENCE</scope>
    <source>
        <strain evidence="2">DSM 103496</strain>
    </source>
</reference>
<comment type="caution">
    <text evidence="2">The sequence shown here is derived from an EMBL/GenBank/DDBJ whole genome shotgun (WGS) entry which is preliminary data.</text>
</comment>
<dbReference type="Proteomes" id="UP001141259">
    <property type="component" value="Unassembled WGS sequence"/>
</dbReference>
<sequence>MRLLVGFRIFAVLATFCGFYLSMAAQLTRDLEGPWYLATTSAVGAVFAGMALVLFGIGALLTVPMEVYVLKRRRRLVFGAHLAMLVLAILYALYTLAVYLILPRAFENTKLAGNDERSAAETAAASIGGVGLLYYLVWFMILVPFLVIARFSPQPTAIAPVHRPNLSASPNPYGYPPNPYGYPPNLYAYQPSPPQNQPNGPSVWEIAAPLSVPATFVGSISMMQSFEGDKFLGQMGLGLLIGTGTIAVVLLYNYARRRRA</sequence>
<evidence type="ECO:0000313" key="3">
    <source>
        <dbReference type="Proteomes" id="UP001141259"/>
    </source>
</evidence>
<accession>A0A9X2VXU2</accession>
<keyword evidence="1" id="KW-0472">Membrane</keyword>
<protein>
    <submittedName>
        <fullName evidence="2">Uncharacterized protein</fullName>
    </submittedName>
</protein>
<dbReference type="EMBL" id="JANYMP010000049">
    <property type="protein sequence ID" value="MCS7484601.1"/>
    <property type="molecule type" value="Genomic_DNA"/>
</dbReference>